<feature type="compositionally biased region" description="Basic and acidic residues" evidence="1">
    <location>
        <begin position="299"/>
        <end position="311"/>
    </location>
</feature>
<keyword evidence="2" id="KW-1185">Reference proteome</keyword>
<evidence type="ECO:0000256" key="1">
    <source>
        <dbReference type="SAM" id="MobiDB-lite"/>
    </source>
</evidence>
<evidence type="ECO:0000313" key="3">
    <source>
        <dbReference type="RefSeq" id="XP_013858928.1"/>
    </source>
</evidence>
<evidence type="ECO:0000313" key="2">
    <source>
        <dbReference type="Proteomes" id="UP000192220"/>
    </source>
</evidence>
<organism evidence="2 3">
    <name type="scientific">Austrofundulus limnaeus</name>
    <name type="common">Annual killifish</name>
    <dbReference type="NCBI Taxonomy" id="52670"/>
    <lineage>
        <taxon>Eukaryota</taxon>
        <taxon>Metazoa</taxon>
        <taxon>Chordata</taxon>
        <taxon>Craniata</taxon>
        <taxon>Vertebrata</taxon>
        <taxon>Euteleostomi</taxon>
        <taxon>Actinopterygii</taxon>
        <taxon>Neopterygii</taxon>
        <taxon>Teleostei</taxon>
        <taxon>Neoteleostei</taxon>
        <taxon>Acanthomorphata</taxon>
        <taxon>Ovalentaria</taxon>
        <taxon>Atherinomorphae</taxon>
        <taxon>Cyprinodontiformes</taxon>
        <taxon>Rivulidae</taxon>
        <taxon>Austrofundulus</taxon>
    </lineage>
</organism>
<dbReference type="KEGG" id="alim:106514290"/>
<reference evidence="3" key="1">
    <citation type="submission" date="2025-08" db="UniProtKB">
        <authorList>
            <consortium name="RefSeq"/>
        </authorList>
    </citation>
    <scope>IDENTIFICATION</scope>
</reference>
<dbReference type="STRING" id="52670.A0A2I4ATX9"/>
<feature type="compositionally biased region" description="Polar residues" evidence="1">
    <location>
        <begin position="191"/>
        <end position="203"/>
    </location>
</feature>
<feature type="compositionally biased region" description="Basic and acidic residues" evidence="1">
    <location>
        <begin position="150"/>
        <end position="159"/>
    </location>
</feature>
<dbReference type="OrthoDB" id="9909645at2759"/>
<dbReference type="GeneID" id="106514290"/>
<proteinExistence type="predicted"/>
<name>A0A2I4ATX9_AUSLI</name>
<sequence>MLLLTHLIELQEVQASFLLQELLDRNTQGVQVLQRKYEAELEAQRFTNLLHLLVSDDPLTPGFMTENTHKDLIGPESSSLREILSDGSAAAPTADSIDRTSREQKEVQTANDSAKQEICSGCGAVMEDLPYLEILRAPDTRGEEDEASETESHQSYEKQRSLITLAWSKPSEDDKAETAGGETEQNRDDSTTQVQSTQCGKTVQETDREDMNPTLLQNGSSDHQYSPTEQLNLKKTPKTKRSEGGEAASESDLQTDATEVENLQHLQPNVLDDLCSGTSDPTAREKKMCPTESTLVELRGPEHSGHEDQTRSQESTMEFSLPERNQTREPSPMEKERHPVSAMDRERTMQNLVDMQKKFEEKHQRDKERQLLKVQERLSIIQSKKAEEDLLGLKHTDRLRHLTQDLPMTRTSRRRSLRSGWNSSEESALTSCNPRETGTLLCSRNSWLQFICTSVRQKTEQTDAWCY</sequence>
<feature type="compositionally biased region" description="Basic and acidic residues" evidence="1">
    <location>
        <begin position="325"/>
        <end position="340"/>
    </location>
</feature>
<dbReference type="AlphaFoldDB" id="A0A2I4ATX9"/>
<dbReference type="InParanoid" id="A0A2I4ATX9"/>
<protein>
    <submittedName>
        <fullName evidence="3">Midasin isoform X1</fullName>
    </submittedName>
</protein>
<dbReference type="RefSeq" id="XP_013858928.1">
    <property type="nucleotide sequence ID" value="XM_014003474.1"/>
</dbReference>
<dbReference type="Proteomes" id="UP000192220">
    <property type="component" value="Unplaced"/>
</dbReference>
<gene>
    <name evidence="3" type="primary">LOC106514290</name>
</gene>
<feature type="compositionally biased region" description="Polar residues" evidence="1">
    <location>
        <begin position="214"/>
        <end position="233"/>
    </location>
</feature>
<feature type="region of interest" description="Disordered" evidence="1">
    <location>
        <begin position="140"/>
        <end position="159"/>
    </location>
</feature>
<accession>A0A2I4ATX9</accession>
<feature type="region of interest" description="Disordered" evidence="1">
    <location>
        <begin position="165"/>
        <end position="340"/>
    </location>
</feature>